<proteinExistence type="predicted"/>
<accession>A0A0E9Q9I4</accession>
<evidence type="ECO:0000313" key="1">
    <source>
        <dbReference type="EMBL" id="JAH12748.1"/>
    </source>
</evidence>
<sequence length="32" mass="3434">MIGIPVIQLHQSPNSIFKSGLACICPKSNCSF</sequence>
<organism evidence="1">
    <name type="scientific">Anguilla anguilla</name>
    <name type="common">European freshwater eel</name>
    <name type="synonym">Muraena anguilla</name>
    <dbReference type="NCBI Taxonomy" id="7936"/>
    <lineage>
        <taxon>Eukaryota</taxon>
        <taxon>Metazoa</taxon>
        <taxon>Chordata</taxon>
        <taxon>Craniata</taxon>
        <taxon>Vertebrata</taxon>
        <taxon>Euteleostomi</taxon>
        <taxon>Actinopterygii</taxon>
        <taxon>Neopterygii</taxon>
        <taxon>Teleostei</taxon>
        <taxon>Anguilliformes</taxon>
        <taxon>Anguillidae</taxon>
        <taxon>Anguilla</taxon>
    </lineage>
</organism>
<protein>
    <submittedName>
        <fullName evidence="1">Uncharacterized protein</fullName>
    </submittedName>
</protein>
<dbReference type="AlphaFoldDB" id="A0A0E9Q9I4"/>
<reference evidence="1" key="2">
    <citation type="journal article" date="2015" name="Fish Shellfish Immunol.">
        <title>Early steps in the European eel (Anguilla anguilla)-Vibrio vulnificus interaction in the gills: Role of the RtxA13 toxin.</title>
        <authorList>
            <person name="Callol A."/>
            <person name="Pajuelo D."/>
            <person name="Ebbesson L."/>
            <person name="Teles M."/>
            <person name="MacKenzie S."/>
            <person name="Amaro C."/>
        </authorList>
    </citation>
    <scope>NUCLEOTIDE SEQUENCE</scope>
</reference>
<name>A0A0E9Q9I4_ANGAN</name>
<reference evidence="1" key="1">
    <citation type="submission" date="2014-11" db="EMBL/GenBank/DDBJ databases">
        <authorList>
            <person name="Amaro Gonzalez C."/>
        </authorList>
    </citation>
    <scope>NUCLEOTIDE SEQUENCE</scope>
</reference>
<dbReference type="EMBL" id="GBXM01095829">
    <property type="protein sequence ID" value="JAH12748.1"/>
    <property type="molecule type" value="Transcribed_RNA"/>
</dbReference>